<sequence>MQGSGNSFPRKTGTRWRSVEVIPFSLFQNFKLRSSMDHVIHIAQQKMGIV</sequence>
<reference evidence="1" key="2">
    <citation type="journal article" date="2015" name="Data Brief">
        <title>Shoot transcriptome of the giant reed, Arundo donax.</title>
        <authorList>
            <person name="Barrero R.A."/>
            <person name="Guerrero F.D."/>
            <person name="Moolhuijzen P."/>
            <person name="Goolsby J.A."/>
            <person name="Tidwell J."/>
            <person name="Bellgard S.E."/>
            <person name="Bellgard M.I."/>
        </authorList>
    </citation>
    <scope>NUCLEOTIDE SEQUENCE</scope>
    <source>
        <tissue evidence="1">Shoot tissue taken approximately 20 cm above the soil surface</tissue>
    </source>
</reference>
<dbReference type="AlphaFoldDB" id="A0A0A8XSQ0"/>
<proteinExistence type="predicted"/>
<reference evidence="1" key="1">
    <citation type="submission" date="2014-09" db="EMBL/GenBank/DDBJ databases">
        <authorList>
            <person name="Magalhaes I.L.F."/>
            <person name="Oliveira U."/>
            <person name="Santos F.R."/>
            <person name="Vidigal T.H.D.A."/>
            <person name="Brescovit A.D."/>
            <person name="Santos A.J."/>
        </authorList>
    </citation>
    <scope>NUCLEOTIDE SEQUENCE</scope>
    <source>
        <tissue evidence="1">Shoot tissue taken approximately 20 cm above the soil surface</tissue>
    </source>
</reference>
<accession>A0A0A8XSQ0</accession>
<dbReference type="EMBL" id="GBRH01282220">
    <property type="protein sequence ID" value="JAD15675.1"/>
    <property type="molecule type" value="Transcribed_RNA"/>
</dbReference>
<name>A0A0A8XSQ0_ARUDO</name>
<organism evidence="1">
    <name type="scientific">Arundo donax</name>
    <name type="common">Giant reed</name>
    <name type="synonym">Donax arundinaceus</name>
    <dbReference type="NCBI Taxonomy" id="35708"/>
    <lineage>
        <taxon>Eukaryota</taxon>
        <taxon>Viridiplantae</taxon>
        <taxon>Streptophyta</taxon>
        <taxon>Embryophyta</taxon>
        <taxon>Tracheophyta</taxon>
        <taxon>Spermatophyta</taxon>
        <taxon>Magnoliopsida</taxon>
        <taxon>Liliopsida</taxon>
        <taxon>Poales</taxon>
        <taxon>Poaceae</taxon>
        <taxon>PACMAD clade</taxon>
        <taxon>Arundinoideae</taxon>
        <taxon>Arundineae</taxon>
        <taxon>Arundo</taxon>
    </lineage>
</organism>
<protein>
    <submittedName>
        <fullName evidence="1">Uncharacterized protein</fullName>
    </submittedName>
</protein>
<dbReference type="EMBL" id="GBRH01222227">
    <property type="protein sequence ID" value="JAD75668.1"/>
    <property type="molecule type" value="Transcribed_RNA"/>
</dbReference>
<evidence type="ECO:0000313" key="1">
    <source>
        <dbReference type="EMBL" id="JAD15675.1"/>
    </source>
</evidence>